<feature type="domain" description="RsdA/BaiN/AoA(So)-like insert" evidence="5">
    <location>
        <begin position="193"/>
        <end position="353"/>
    </location>
</feature>
<gene>
    <name evidence="6" type="ORF">CH360_16175</name>
    <name evidence="7" type="ORF">CH373_16825</name>
</gene>
<sequence>MHSNNSPKKVAIIGGGAAGFFSAIHIRKLSGNQVGVVLFEKSPNILTKVRISGGGRCNVTHSCFSPEDLAKNYPRGGKELRYAFELFQPKDTIDWFSNKGVKLKTELDGRIFPVTDNSETIVNCLLGEAKSLNVSIRTKVPITGIYPAQNGAGFIVKWEGNEENFDKVLIASGSSRKVWEWAANLGHKIEPPVPSLFTFEIDSVLLEGLSGLSVSDVEISLPDFKLKQRGPLLVTHWGLSGPAVLKLSAWGARELFDSDYRTTVLLDLIPNISREDLRSELQKRKLEFPNRKPESRSEFGLPSRLWERLWGLVLKGEKRWSEVSSKDLHEMVESLKRYSFQMKGKGLFKEEFVTCGGVRRKEINFQTMESKIIPGLYFAGEALDIDGITGGFNFQNAWTTGYIAALGICGLEPMKIS</sequence>
<dbReference type="Pfam" id="PF22780">
    <property type="entry name" value="HI0933_like_1st"/>
    <property type="match status" value="1"/>
</dbReference>
<dbReference type="InterPro" id="IPR004792">
    <property type="entry name" value="BaiN-like"/>
</dbReference>
<comment type="cofactor">
    <cofactor evidence="1">
        <name>FAD</name>
        <dbReference type="ChEBI" id="CHEBI:57692"/>
    </cofactor>
</comment>
<keyword evidence="2" id="KW-0285">Flavoprotein</keyword>
<dbReference type="InterPro" id="IPR055178">
    <property type="entry name" value="RsdA/BaiN/AoA(So)-like_dom"/>
</dbReference>
<reference evidence="8 9" key="1">
    <citation type="submission" date="2017-07" db="EMBL/GenBank/DDBJ databases">
        <title>Leptospira spp. isolated from tropical soils.</title>
        <authorList>
            <person name="Thibeaux R."/>
            <person name="Iraola G."/>
            <person name="Ferres I."/>
            <person name="Bierque E."/>
            <person name="Girault D."/>
            <person name="Soupe-Gilbert M.-E."/>
            <person name="Picardeau M."/>
            <person name="Goarant C."/>
        </authorList>
    </citation>
    <scope>NUCLEOTIDE SEQUENCE [LARGE SCALE GENOMIC DNA]</scope>
    <source>
        <strain evidence="7 9">FH1-B-B1</strain>
        <strain evidence="6 8">FH1-B-C1</strain>
    </source>
</reference>
<proteinExistence type="predicted"/>
<dbReference type="NCBIfam" id="TIGR00275">
    <property type="entry name" value="aminoacetone oxidase family FAD-binding enzyme"/>
    <property type="match status" value="1"/>
</dbReference>
<dbReference type="EMBL" id="NPDZ01000016">
    <property type="protein sequence ID" value="PJZ71898.1"/>
    <property type="molecule type" value="Genomic_DNA"/>
</dbReference>
<dbReference type="Proteomes" id="UP000231962">
    <property type="component" value="Unassembled WGS sequence"/>
</dbReference>
<keyword evidence="3" id="KW-0274">FAD</keyword>
<name>A0A2M9ZIL1_9LEPT</name>
<dbReference type="Proteomes" id="UP000231990">
    <property type="component" value="Unassembled WGS sequence"/>
</dbReference>
<dbReference type="SUPFAM" id="SSF51905">
    <property type="entry name" value="FAD/NAD(P)-binding domain"/>
    <property type="match status" value="1"/>
</dbReference>
<dbReference type="Gene3D" id="3.50.50.60">
    <property type="entry name" value="FAD/NAD(P)-binding domain"/>
    <property type="match status" value="1"/>
</dbReference>
<evidence type="ECO:0000259" key="5">
    <source>
        <dbReference type="Pfam" id="PF22780"/>
    </source>
</evidence>
<dbReference type="Pfam" id="PF03486">
    <property type="entry name" value="HI0933_like"/>
    <property type="match status" value="1"/>
</dbReference>
<evidence type="ECO:0000256" key="3">
    <source>
        <dbReference type="ARBA" id="ARBA00022827"/>
    </source>
</evidence>
<organism evidence="7 9">
    <name type="scientific">Leptospira perolatii</name>
    <dbReference type="NCBI Taxonomy" id="2023191"/>
    <lineage>
        <taxon>Bacteria</taxon>
        <taxon>Pseudomonadati</taxon>
        <taxon>Spirochaetota</taxon>
        <taxon>Spirochaetia</taxon>
        <taxon>Leptospirales</taxon>
        <taxon>Leptospiraceae</taxon>
        <taxon>Leptospira</taxon>
    </lineage>
</organism>
<feature type="domain" description="RsdA/BaiN/AoA(So)-like Rossmann fold-like" evidence="4">
    <location>
        <begin position="9"/>
        <end position="405"/>
    </location>
</feature>
<keyword evidence="8" id="KW-1185">Reference proteome</keyword>
<evidence type="ECO:0000313" key="6">
    <source>
        <dbReference type="EMBL" id="PJZ68474.1"/>
    </source>
</evidence>
<comment type="caution">
    <text evidence="7">The sequence shown here is derived from an EMBL/GenBank/DDBJ whole genome shotgun (WGS) entry which is preliminary data.</text>
</comment>
<dbReference type="RefSeq" id="WP_100715099.1">
    <property type="nucleotide sequence ID" value="NZ_NPDY01000022.1"/>
</dbReference>
<dbReference type="InterPro" id="IPR036188">
    <property type="entry name" value="FAD/NAD-bd_sf"/>
</dbReference>
<evidence type="ECO:0000313" key="7">
    <source>
        <dbReference type="EMBL" id="PJZ71898.1"/>
    </source>
</evidence>
<evidence type="ECO:0000313" key="8">
    <source>
        <dbReference type="Proteomes" id="UP000231962"/>
    </source>
</evidence>
<dbReference type="InterPro" id="IPR023166">
    <property type="entry name" value="BaiN-like_dom_sf"/>
</dbReference>
<dbReference type="SUPFAM" id="SSF160996">
    <property type="entry name" value="HI0933 insert domain-like"/>
    <property type="match status" value="1"/>
</dbReference>
<accession>A0A2M9ZIL1</accession>
<evidence type="ECO:0000313" key="9">
    <source>
        <dbReference type="Proteomes" id="UP000231990"/>
    </source>
</evidence>
<dbReference type="AlphaFoldDB" id="A0A2M9ZIL1"/>
<dbReference type="Gene3D" id="1.10.8.260">
    <property type="entry name" value="HI0933 insert domain-like"/>
    <property type="match status" value="1"/>
</dbReference>
<dbReference type="OrthoDB" id="9773233at2"/>
<protein>
    <submittedName>
        <fullName evidence="7">Aminoacetone oxidase family FAD-binding enzyme</fullName>
    </submittedName>
</protein>
<evidence type="ECO:0000256" key="2">
    <source>
        <dbReference type="ARBA" id="ARBA00022630"/>
    </source>
</evidence>
<dbReference type="PANTHER" id="PTHR42887:SF2">
    <property type="entry name" value="OS12G0638800 PROTEIN"/>
    <property type="match status" value="1"/>
</dbReference>
<dbReference type="PANTHER" id="PTHR42887">
    <property type="entry name" value="OS12G0638800 PROTEIN"/>
    <property type="match status" value="1"/>
</dbReference>
<evidence type="ECO:0000259" key="4">
    <source>
        <dbReference type="Pfam" id="PF03486"/>
    </source>
</evidence>
<dbReference type="InterPro" id="IPR057661">
    <property type="entry name" value="RsdA/BaiN/AoA(So)_Rossmann"/>
</dbReference>
<evidence type="ECO:0000256" key="1">
    <source>
        <dbReference type="ARBA" id="ARBA00001974"/>
    </source>
</evidence>
<dbReference type="PRINTS" id="PR00368">
    <property type="entry name" value="FADPNR"/>
</dbReference>
<dbReference type="EMBL" id="NPDY01000022">
    <property type="protein sequence ID" value="PJZ68474.1"/>
    <property type="molecule type" value="Genomic_DNA"/>
</dbReference>
<dbReference type="Gene3D" id="2.40.30.10">
    <property type="entry name" value="Translation factors"/>
    <property type="match status" value="1"/>
</dbReference>